<dbReference type="RefSeq" id="WP_175499247.1">
    <property type="nucleotide sequence ID" value="NZ_BONM01000012.1"/>
</dbReference>
<feature type="region of interest" description="Disordered" evidence="1">
    <location>
        <begin position="166"/>
        <end position="203"/>
    </location>
</feature>
<dbReference type="STRING" id="988821.SAMN05421867_102269"/>
<dbReference type="InterPro" id="IPR057446">
    <property type="entry name" value="PH_bac"/>
</dbReference>
<evidence type="ECO:0000313" key="4">
    <source>
        <dbReference type="Proteomes" id="UP000199012"/>
    </source>
</evidence>
<gene>
    <name evidence="3" type="ORF">SAMN05421867_102269</name>
</gene>
<dbReference type="Pfam" id="PF25362">
    <property type="entry name" value="bPH_11"/>
    <property type="match status" value="1"/>
</dbReference>
<evidence type="ECO:0000256" key="1">
    <source>
        <dbReference type="SAM" id="MobiDB-lite"/>
    </source>
</evidence>
<feature type="domain" description="PH" evidence="2">
    <location>
        <begin position="41"/>
        <end position="162"/>
    </location>
</feature>
<evidence type="ECO:0000259" key="2">
    <source>
        <dbReference type="Pfam" id="PF25362"/>
    </source>
</evidence>
<organism evidence="3 4">
    <name type="scientific">Cellulomonas marina</name>
    <dbReference type="NCBI Taxonomy" id="988821"/>
    <lineage>
        <taxon>Bacteria</taxon>
        <taxon>Bacillati</taxon>
        <taxon>Actinomycetota</taxon>
        <taxon>Actinomycetes</taxon>
        <taxon>Micrococcales</taxon>
        <taxon>Cellulomonadaceae</taxon>
        <taxon>Cellulomonas</taxon>
    </lineage>
</organism>
<dbReference type="AlphaFoldDB" id="A0A1I0W973"/>
<keyword evidence="4" id="KW-1185">Reference proteome</keyword>
<protein>
    <recommendedName>
        <fullName evidence="2">PH domain-containing protein</fullName>
    </recommendedName>
</protein>
<feature type="compositionally biased region" description="Low complexity" evidence="1">
    <location>
        <begin position="167"/>
        <end position="179"/>
    </location>
</feature>
<dbReference type="EMBL" id="FOKA01000002">
    <property type="protein sequence ID" value="SFA84887.1"/>
    <property type="molecule type" value="Genomic_DNA"/>
</dbReference>
<proteinExistence type="predicted"/>
<evidence type="ECO:0000313" key="3">
    <source>
        <dbReference type="EMBL" id="SFA84887.1"/>
    </source>
</evidence>
<feature type="compositionally biased region" description="Pro residues" evidence="1">
    <location>
        <begin position="180"/>
        <end position="194"/>
    </location>
</feature>
<name>A0A1I0W973_9CELL</name>
<accession>A0A1I0W973</accession>
<dbReference type="Proteomes" id="UP000199012">
    <property type="component" value="Unassembled WGS sequence"/>
</dbReference>
<sequence length="203" mass="20965">MTRAVVAVALLLLALLALRMMRAGWKARAARTAALGIDPVAPPADLGAVRVPPVPAVYVSTTRAEEWLERVVAHGLGVRSPAEVSVHDAGVLVERRGAPDLFLPRGRLTAVGAGPAIAGKAVGGDGLLLLDWRGDDTGVAPLLRSGLRLRRRADQSTVVAAVEALLAPSTADPATSTAAPPAPPTDPTRAAPPAPDDHREDPR</sequence>
<reference evidence="3 4" key="1">
    <citation type="submission" date="2016-10" db="EMBL/GenBank/DDBJ databases">
        <authorList>
            <person name="de Groot N.N."/>
        </authorList>
    </citation>
    <scope>NUCLEOTIDE SEQUENCE [LARGE SCALE GENOMIC DNA]</scope>
    <source>
        <strain evidence="3 4">CGMCC 4.6945</strain>
    </source>
</reference>